<gene>
    <name evidence="1" type="ORF">EJN92_13560</name>
</gene>
<evidence type="ECO:0000313" key="1">
    <source>
        <dbReference type="EMBL" id="AZP14562.1"/>
    </source>
</evidence>
<reference evidence="1 2" key="1">
    <citation type="journal article" date="2011" name="Int. J. Syst. Evol. Microbiol.">
        <title>Description of Undibacterium oligocarboniphilum sp. nov., isolated from purified water, and Undibacterium pigrum strain CCUG 49012 as the type strain of Undibacterium parvum sp. nov., and emended descriptions of the genus Undibacterium and the species Undibacterium pigrum.</title>
        <authorList>
            <person name="Eder W."/>
            <person name="Wanner G."/>
            <person name="Ludwig W."/>
            <person name="Busse H.J."/>
            <person name="Ziemke-Kageler F."/>
            <person name="Lang E."/>
        </authorList>
    </citation>
    <scope>NUCLEOTIDE SEQUENCE [LARGE SCALE GENOMIC DNA]</scope>
    <source>
        <strain evidence="1 2">DSM 23061</strain>
    </source>
</reference>
<evidence type="ECO:0000313" key="2">
    <source>
        <dbReference type="Proteomes" id="UP000275663"/>
    </source>
</evidence>
<name>A0A3Q9BU98_9BURK</name>
<dbReference type="KEGG" id="upv:EJN92_13560"/>
<proteinExistence type="predicted"/>
<protein>
    <submittedName>
        <fullName evidence="1">Uncharacterized protein</fullName>
    </submittedName>
</protein>
<dbReference type="EMBL" id="CP034464">
    <property type="protein sequence ID" value="AZP14562.1"/>
    <property type="molecule type" value="Genomic_DNA"/>
</dbReference>
<keyword evidence="2" id="KW-1185">Reference proteome</keyword>
<sequence>MAKTKSYKVHSYVPSRKEVASLNIKELTEILTGWMCNSPTEIIPSRTQIAEVKDILLTRPDLSQLTGLITMCNYYINGE</sequence>
<dbReference type="Proteomes" id="UP000275663">
    <property type="component" value="Chromosome"/>
</dbReference>
<dbReference type="AlphaFoldDB" id="A0A3Q9BU98"/>
<accession>A0A3Q9BU98</accession>
<organism evidence="1 2">
    <name type="scientific">Undibacterium parvum</name>
    <dbReference type="NCBI Taxonomy" id="401471"/>
    <lineage>
        <taxon>Bacteria</taxon>
        <taxon>Pseudomonadati</taxon>
        <taxon>Pseudomonadota</taxon>
        <taxon>Betaproteobacteria</taxon>
        <taxon>Burkholderiales</taxon>
        <taxon>Oxalobacteraceae</taxon>
        <taxon>Undibacterium</taxon>
    </lineage>
</organism>